<sequence>MKAFWEGIQTFFVDFLFVPLDGLRSLELSYWSLANIINWIFMAICVRYTYYWIKQLQLHKANNEENQDTTAHSFLK</sequence>
<gene>
    <name evidence="2" type="ORF">CHX27_05670</name>
</gene>
<keyword evidence="1" id="KW-1133">Transmembrane helix</keyword>
<dbReference type="InterPro" id="IPR045922">
    <property type="entry name" value="DUF6341"/>
</dbReference>
<dbReference type="OrthoDB" id="1467828at2"/>
<dbReference type="Pfam" id="PF19868">
    <property type="entry name" value="DUF6341"/>
    <property type="match status" value="1"/>
</dbReference>
<reference evidence="2 3" key="1">
    <citation type="submission" date="2017-07" db="EMBL/GenBank/DDBJ databases">
        <title>Flavobacterium cyanobacteriorum sp. nov., isolated from cyanobacterial aggregates in a eutrophic lake.</title>
        <authorList>
            <person name="Cai H."/>
        </authorList>
    </citation>
    <scope>NUCLEOTIDE SEQUENCE [LARGE SCALE GENOMIC DNA]</scope>
    <source>
        <strain evidence="2 3">TH167</strain>
    </source>
</reference>
<keyword evidence="1" id="KW-0812">Transmembrane</keyword>
<keyword evidence="2" id="KW-0808">Transferase</keyword>
<keyword evidence="2" id="KW-0328">Glycosyltransferase</keyword>
<protein>
    <submittedName>
        <fullName evidence="2">Uracil phosphoribosyltransferase</fullName>
    </submittedName>
</protein>
<dbReference type="AlphaFoldDB" id="A0A255ZVT9"/>
<dbReference type="EMBL" id="NOXX01000178">
    <property type="protein sequence ID" value="OYQ45608.1"/>
    <property type="molecule type" value="Genomic_DNA"/>
</dbReference>
<feature type="transmembrane region" description="Helical" evidence="1">
    <location>
        <begin position="28"/>
        <end position="50"/>
    </location>
</feature>
<comment type="caution">
    <text evidence="2">The sequence shown here is derived from an EMBL/GenBank/DDBJ whole genome shotgun (WGS) entry which is preliminary data.</text>
</comment>
<dbReference type="Proteomes" id="UP000216035">
    <property type="component" value="Unassembled WGS sequence"/>
</dbReference>
<accession>A0A255ZVT9</accession>
<keyword evidence="1" id="KW-0472">Membrane</keyword>
<name>A0A255ZVT9_9FLAO</name>
<evidence type="ECO:0000313" key="2">
    <source>
        <dbReference type="EMBL" id="OYQ45608.1"/>
    </source>
</evidence>
<proteinExistence type="predicted"/>
<keyword evidence="3" id="KW-1185">Reference proteome</keyword>
<evidence type="ECO:0000256" key="1">
    <source>
        <dbReference type="SAM" id="Phobius"/>
    </source>
</evidence>
<organism evidence="2 3">
    <name type="scientific">Flavobacterium aurantiibacter</name>
    <dbReference type="NCBI Taxonomy" id="2023067"/>
    <lineage>
        <taxon>Bacteria</taxon>
        <taxon>Pseudomonadati</taxon>
        <taxon>Bacteroidota</taxon>
        <taxon>Flavobacteriia</taxon>
        <taxon>Flavobacteriales</taxon>
        <taxon>Flavobacteriaceae</taxon>
        <taxon>Flavobacterium</taxon>
    </lineage>
</organism>
<dbReference type="RefSeq" id="WP_094485793.1">
    <property type="nucleotide sequence ID" value="NZ_NOXX01000178.1"/>
</dbReference>
<dbReference type="GO" id="GO:0016757">
    <property type="term" value="F:glycosyltransferase activity"/>
    <property type="evidence" value="ECO:0007669"/>
    <property type="project" value="UniProtKB-KW"/>
</dbReference>
<evidence type="ECO:0000313" key="3">
    <source>
        <dbReference type="Proteomes" id="UP000216035"/>
    </source>
</evidence>